<protein>
    <submittedName>
        <fullName evidence="2">Uncharacterized protein</fullName>
    </submittedName>
</protein>
<gene>
    <name evidence="2" type="ORF">SU9_11298</name>
</gene>
<comment type="caution">
    <text evidence="2">The sequence shown here is derived from an EMBL/GenBank/DDBJ whole genome shotgun (WGS) entry which is preliminary data.</text>
</comment>
<organism evidence="2">
    <name type="scientific">Streptomyces auratus AGR0001</name>
    <dbReference type="NCBI Taxonomy" id="1160718"/>
    <lineage>
        <taxon>Bacteria</taxon>
        <taxon>Bacillati</taxon>
        <taxon>Actinomycetota</taxon>
        <taxon>Actinomycetes</taxon>
        <taxon>Kitasatosporales</taxon>
        <taxon>Streptomycetaceae</taxon>
        <taxon>Streptomyces</taxon>
    </lineage>
</organism>
<dbReference type="eggNOG" id="ENOG50345V9">
    <property type="taxonomic scope" value="Bacteria"/>
</dbReference>
<feature type="region of interest" description="Disordered" evidence="1">
    <location>
        <begin position="18"/>
        <end position="42"/>
    </location>
</feature>
<reference evidence="2" key="1">
    <citation type="journal article" date="2012" name="J. Bacteriol.">
        <title>Genome Sequence of Streptomyces auratus Strain AGR0001, a Phoslactomycin-Producing Actinomycete.</title>
        <authorList>
            <person name="Han X."/>
            <person name="Li M."/>
            <person name="Ding Z."/>
            <person name="Zhao J."/>
            <person name="Ji K."/>
            <person name="Wen M."/>
            <person name="Lu T."/>
        </authorList>
    </citation>
    <scope>NUCLEOTIDE SEQUENCE [LARGE SCALE GENOMIC DNA]</scope>
    <source>
        <strain evidence="2">AGR0001</strain>
    </source>
</reference>
<dbReference type="STRING" id="1160718.SU9_11298"/>
<dbReference type="PATRIC" id="fig|1160718.3.peg.2287"/>
<evidence type="ECO:0000256" key="1">
    <source>
        <dbReference type="SAM" id="MobiDB-lite"/>
    </source>
</evidence>
<dbReference type="HOGENOM" id="CLU_1926311_0_0_11"/>
<accession>J1S7X5</accession>
<sequence length="131" mass="14095">MVISPLEVDDMNHAIAKNFEPPSEGDGAAEHPEPARLLPWSGPGGKPCYLVGDGTGYVSRIADEIERTQLDMADGLLGHAEDMLGCERVTVPELRFLARGLTDALRDVRRIAESRGARLPATAQGLDACEE</sequence>
<dbReference type="RefSeq" id="WP_006603824.1">
    <property type="nucleotide sequence ID" value="NZ_CP072931.1"/>
</dbReference>
<dbReference type="AlphaFoldDB" id="J1S7X5"/>
<evidence type="ECO:0000313" key="2">
    <source>
        <dbReference type="EMBL" id="EJJ06937.1"/>
    </source>
</evidence>
<name>J1S7X5_9ACTN</name>
<proteinExistence type="predicted"/>
<dbReference type="EMBL" id="AJGV01000074">
    <property type="protein sequence ID" value="EJJ06937.1"/>
    <property type="molecule type" value="Genomic_DNA"/>
</dbReference>